<organism evidence="5 6">
    <name type="scientific">Marivita hallyeonensis</name>
    <dbReference type="NCBI Taxonomy" id="996342"/>
    <lineage>
        <taxon>Bacteria</taxon>
        <taxon>Pseudomonadati</taxon>
        <taxon>Pseudomonadota</taxon>
        <taxon>Alphaproteobacteria</taxon>
        <taxon>Rhodobacterales</taxon>
        <taxon>Roseobacteraceae</taxon>
        <taxon>Marivita</taxon>
    </lineage>
</organism>
<gene>
    <name evidence="5" type="ORF">SAMN05443551_2263</name>
</gene>
<dbReference type="EMBL" id="FQXC01000003">
    <property type="protein sequence ID" value="SHH51105.1"/>
    <property type="molecule type" value="Genomic_DNA"/>
</dbReference>
<feature type="domain" description="OmpA-like" evidence="4">
    <location>
        <begin position="399"/>
        <end position="519"/>
    </location>
</feature>
<accession>A0A1M5TJX1</accession>
<sequence>MINSRAALAAALFLFCAPLMSWAEDVTLRSRDGAIELSGTLLGFDGQFYRVETQYGELTVDGSGVLCEGPGCPSLTDFVAQLSISGSSTIGEVLLPALVEGFALQNGMKAQRITEDDTHFSYEIRSGETEALIGRFRFRVSSTDEGFADLLADEADLVMALREIRPGELDLAQEAGLGSLDDVNRSRVIALDAMTVIVSPVNPITAISVSDLARVLSGEIDNWRTLGGPDAPISIHMRDAQSGISQAVEDRVLRRASVSLVETVVRHDTNTELANAVASDQLAIGLASFSEVGNSKALALTGTCGFSLRASRLTIKTEDYPLTAPMFLYVPARRLPKLAREFLAYTRTAPAQIIARRAGFVDQSPEEIRLNAQGDRLANAVRVASGEEGLADLKRLIDTLSPLRRLSTSFRFEPGQTRLDAQSRSNVQQLAQAIETGVYDGRRLVFIGFSDGEGPAEINLRLARERAQAVKDAIEAEVEGSHLSQVVMSTDAFGEAMPMACDDTSWGRQVNRRVEVWVR</sequence>
<dbReference type="SUPFAM" id="SSF53850">
    <property type="entry name" value="Periplasmic binding protein-like II"/>
    <property type="match status" value="1"/>
</dbReference>
<dbReference type="InterPro" id="IPR006665">
    <property type="entry name" value="OmpA-like"/>
</dbReference>
<evidence type="ECO:0000256" key="2">
    <source>
        <dbReference type="PROSITE-ProRule" id="PRU00473"/>
    </source>
</evidence>
<evidence type="ECO:0000259" key="4">
    <source>
        <dbReference type="PROSITE" id="PS51123"/>
    </source>
</evidence>
<feature type="signal peptide" evidence="3">
    <location>
        <begin position="1"/>
        <end position="23"/>
    </location>
</feature>
<keyword evidence="1 3" id="KW-0732">Signal</keyword>
<dbReference type="SUPFAM" id="SSF103088">
    <property type="entry name" value="OmpA-like"/>
    <property type="match status" value="1"/>
</dbReference>
<dbReference type="InterPro" id="IPR024370">
    <property type="entry name" value="PBP_domain"/>
</dbReference>
<protein>
    <submittedName>
        <fullName evidence="5">Phosphate ABC transporter substrate-binding protein, PhoT family</fullName>
    </submittedName>
</protein>
<dbReference type="Pfam" id="PF00691">
    <property type="entry name" value="OmpA"/>
    <property type="match status" value="1"/>
</dbReference>
<evidence type="ECO:0000256" key="1">
    <source>
        <dbReference type="ARBA" id="ARBA00022729"/>
    </source>
</evidence>
<dbReference type="Pfam" id="PF12849">
    <property type="entry name" value="PBP_like_2"/>
    <property type="match status" value="1"/>
</dbReference>
<feature type="chain" id="PRO_5012906438" evidence="3">
    <location>
        <begin position="24"/>
        <end position="519"/>
    </location>
</feature>
<proteinExistence type="predicted"/>
<reference evidence="5 6" key="1">
    <citation type="submission" date="2016-11" db="EMBL/GenBank/DDBJ databases">
        <authorList>
            <person name="Jaros S."/>
            <person name="Januszkiewicz K."/>
            <person name="Wedrychowicz H."/>
        </authorList>
    </citation>
    <scope>NUCLEOTIDE SEQUENCE [LARGE SCALE GENOMIC DNA]</scope>
    <source>
        <strain evidence="5 6">DSM 29431</strain>
    </source>
</reference>
<dbReference type="Gene3D" id="3.40.190.10">
    <property type="entry name" value="Periplasmic binding protein-like II"/>
    <property type="match status" value="2"/>
</dbReference>
<evidence type="ECO:0000313" key="5">
    <source>
        <dbReference type="EMBL" id="SHH51105.1"/>
    </source>
</evidence>
<dbReference type="CDD" id="cd07185">
    <property type="entry name" value="OmpA_C-like"/>
    <property type="match status" value="1"/>
</dbReference>
<evidence type="ECO:0000313" key="6">
    <source>
        <dbReference type="Proteomes" id="UP000184221"/>
    </source>
</evidence>
<dbReference type="PROSITE" id="PS51123">
    <property type="entry name" value="OMPA_2"/>
    <property type="match status" value="1"/>
</dbReference>
<dbReference type="PANTHER" id="PTHR30570">
    <property type="entry name" value="PERIPLASMIC PHOSPHATE BINDING COMPONENT OF PHOSPHATE ABC TRANSPORTER"/>
    <property type="match status" value="1"/>
</dbReference>
<dbReference type="GO" id="GO:0016020">
    <property type="term" value="C:membrane"/>
    <property type="evidence" value="ECO:0007669"/>
    <property type="project" value="UniProtKB-UniRule"/>
</dbReference>
<dbReference type="OrthoDB" id="9790048at2"/>
<dbReference type="RefSeq" id="WP_072777634.1">
    <property type="nucleotide sequence ID" value="NZ_FQXC01000003.1"/>
</dbReference>
<evidence type="ECO:0000256" key="3">
    <source>
        <dbReference type="SAM" id="SignalP"/>
    </source>
</evidence>
<dbReference type="Proteomes" id="UP000184221">
    <property type="component" value="Unassembled WGS sequence"/>
</dbReference>
<keyword evidence="6" id="KW-1185">Reference proteome</keyword>
<dbReference type="Gene3D" id="3.30.1330.60">
    <property type="entry name" value="OmpA-like domain"/>
    <property type="match status" value="1"/>
</dbReference>
<dbReference type="InterPro" id="IPR036737">
    <property type="entry name" value="OmpA-like_sf"/>
</dbReference>
<dbReference type="PANTHER" id="PTHR30570:SF1">
    <property type="entry name" value="PHOSPHATE-BINDING PROTEIN PSTS"/>
    <property type="match status" value="1"/>
</dbReference>
<dbReference type="STRING" id="996342.SAMN05443551_2263"/>
<dbReference type="InterPro" id="IPR050811">
    <property type="entry name" value="Phosphate_ABC_transporter"/>
</dbReference>
<keyword evidence="2" id="KW-0472">Membrane</keyword>
<name>A0A1M5TJX1_9RHOB</name>
<dbReference type="AlphaFoldDB" id="A0A1M5TJX1"/>